<feature type="coiled-coil region" evidence="1">
    <location>
        <begin position="155"/>
        <end position="196"/>
    </location>
</feature>
<dbReference type="EMBL" id="QBIY01012873">
    <property type="protein sequence ID" value="RXN14867.1"/>
    <property type="molecule type" value="Genomic_DNA"/>
</dbReference>
<proteinExistence type="evidence at protein level"/>
<evidence type="ECO:0000256" key="2">
    <source>
        <dbReference type="SAM" id="MobiDB-lite"/>
    </source>
</evidence>
<feature type="compositionally biased region" description="Polar residues" evidence="2">
    <location>
        <begin position="413"/>
        <end position="422"/>
    </location>
</feature>
<comment type="caution">
    <text evidence="3">The sequence shown here is derived from an EMBL/GenBank/DDBJ whole genome shotgun (WGS) entry which is preliminary data.</text>
</comment>
<evidence type="ECO:0000313" key="5">
    <source>
        <dbReference type="Proteomes" id="UP000290572"/>
    </source>
</evidence>
<evidence type="ECO:0000313" key="3">
    <source>
        <dbReference type="EMBL" id="RXN14867.1"/>
    </source>
</evidence>
<organism evidence="3 5">
    <name type="scientific">Labeo rohita</name>
    <name type="common">Indian major carp</name>
    <name type="synonym">Cyprinus rohita</name>
    <dbReference type="NCBI Taxonomy" id="84645"/>
    <lineage>
        <taxon>Eukaryota</taxon>
        <taxon>Metazoa</taxon>
        <taxon>Chordata</taxon>
        <taxon>Craniata</taxon>
        <taxon>Vertebrata</taxon>
        <taxon>Euteleostomi</taxon>
        <taxon>Actinopterygii</taxon>
        <taxon>Neopterygii</taxon>
        <taxon>Teleostei</taxon>
        <taxon>Ostariophysi</taxon>
        <taxon>Cypriniformes</taxon>
        <taxon>Cyprinidae</taxon>
        <taxon>Labeoninae</taxon>
        <taxon>Labeonini</taxon>
        <taxon>Labeo</taxon>
    </lineage>
</organism>
<dbReference type="Proteomes" id="UP000290572">
    <property type="component" value="Unassembled WGS sequence"/>
</dbReference>
<evidence type="ECO:0000313" key="4">
    <source>
        <dbReference type="EMBL" id="RXN36476.1"/>
    </source>
</evidence>
<dbReference type="AlphaFoldDB" id="A0A498MCR7"/>
<gene>
    <name evidence="4" type="ORF">ROHU_002915</name>
    <name evidence="3" type="ORF">ROHU_028492</name>
</gene>
<reference evidence="3 5" key="1">
    <citation type="submission" date="2018-03" db="EMBL/GenBank/DDBJ databases">
        <title>Draft genome sequence of Rohu Carp (Labeo rohita).</title>
        <authorList>
            <person name="Das P."/>
            <person name="Kushwaha B."/>
            <person name="Joshi C.G."/>
            <person name="Kumar D."/>
            <person name="Nagpure N.S."/>
            <person name="Sahoo L."/>
            <person name="Das S.P."/>
            <person name="Bit A."/>
            <person name="Patnaik S."/>
            <person name="Meher P.K."/>
            <person name="Jayasankar P."/>
            <person name="Koringa P.G."/>
            <person name="Patel N.V."/>
            <person name="Hinsu A.T."/>
            <person name="Kumar R."/>
            <person name="Pandey M."/>
            <person name="Agarwal S."/>
            <person name="Srivastava S."/>
            <person name="Singh M."/>
            <person name="Iquebal M.A."/>
            <person name="Jaiswal S."/>
            <person name="Angadi U.B."/>
            <person name="Kumar N."/>
            <person name="Raza M."/>
            <person name="Shah T.M."/>
            <person name="Rai A."/>
            <person name="Jena J.K."/>
        </authorList>
    </citation>
    <scope>NUCLEOTIDE SEQUENCE [LARGE SCALE GENOMIC DNA]</scope>
    <source>
        <strain evidence="3">DASCIFA01</strain>
        <tissue evidence="3">Testis</tissue>
    </source>
</reference>
<keyword evidence="1" id="KW-0175">Coiled coil</keyword>
<feature type="region of interest" description="Disordered" evidence="2">
    <location>
        <begin position="410"/>
        <end position="430"/>
    </location>
</feature>
<accession>A0A498MCR7</accession>
<keyword evidence="6" id="KW-1267">Proteomics identification</keyword>
<name>A0A498MCR7_LABRO</name>
<protein>
    <submittedName>
        <fullName evidence="3">Restin-like protein</fullName>
    </submittedName>
</protein>
<sequence length="430" mass="48728">MINRGGQNVVLKEKAHSCAEVVPSEFSWSPEFLKKLLPSAERTALLYHLSYLCLGSFPKVERLIRERALDTQLLFGSSETVLLKCVGTSQNLVSSLFPMLMKAVEKNKPHLAVKYLEKARAWIDDIIRAVDDIVKRYDHQNHSVATCTSDVIQEQKETEKQKTEFSEEVKSLKKAVEKLEEELSKNAKNVEEIEVKISVKNTELQNCIKSVYSGSCGMDWLAALVPFIGPLIKYIYDTANATDVAAQTRALEAELTRLTSEKSNLQNKEWTIQLKLTELHLQMANSKIQQGVIPSPVHLKDVQKYLSQIQQILLELQKFWQKVGALLDTLKKKTFVNEDLIDELDDMKDDFLRSIEIAGKYWKTFGGCCQSAQSVFSVQSKDAYKFLEINPSSLSEDERKEQCESVMKKLKQITPQGSSTPAITEGRTEN</sequence>
<dbReference type="EMBL" id="QBIY01008019">
    <property type="protein sequence ID" value="RXN36476.1"/>
    <property type="molecule type" value="Genomic_DNA"/>
</dbReference>
<dbReference type="Gene3D" id="1.20.1170.10">
    <property type="match status" value="1"/>
</dbReference>
<dbReference type="STRING" id="84645.A0A498MCR7"/>
<evidence type="ECO:0007829" key="6">
    <source>
        <dbReference type="PeptideAtlas" id="A0A498MCR7"/>
    </source>
</evidence>
<evidence type="ECO:0000256" key="1">
    <source>
        <dbReference type="SAM" id="Coils"/>
    </source>
</evidence>
<keyword evidence="5" id="KW-1185">Reference proteome</keyword>